<gene>
    <name evidence="2" type="ordered locus">AMIS_25600</name>
</gene>
<dbReference type="EMBL" id="AP012319">
    <property type="protein sequence ID" value="BAL87780.1"/>
    <property type="molecule type" value="Genomic_DNA"/>
</dbReference>
<accession>I0H443</accession>
<dbReference type="KEGG" id="ams:AMIS_25600"/>
<dbReference type="HOGENOM" id="CLU_3113671_0_0_11"/>
<dbReference type="RefSeq" id="WP_014442675.1">
    <property type="nucleotide sequence ID" value="NC_017093.1"/>
</dbReference>
<keyword evidence="3" id="KW-1185">Reference proteome</keyword>
<evidence type="ECO:0000313" key="3">
    <source>
        <dbReference type="Proteomes" id="UP000007882"/>
    </source>
</evidence>
<reference evidence="2 3" key="1">
    <citation type="submission" date="2012-02" db="EMBL/GenBank/DDBJ databases">
        <title>Complete genome sequence of Actinoplanes missouriensis 431 (= NBRC 102363).</title>
        <authorList>
            <person name="Ohnishi Y."/>
            <person name="Ishikawa J."/>
            <person name="Sekine M."/>
            <person name="Hosoyama A."/>
            <person name="Harada T."/>
            <person name="Narita H."/>
            <person name="Hata T."/>
            <person name="Konno Y."/>
            <person name="Tutikane K."/>
            <person name="Fujita N."/>
            <person name="Horinouchi S."/>
            <person name="Hayakawa M."/>
        </authorList>
    </citation>
    <scope>NUCLEOTIDE SEQUENCE [LARGE SCALE GENOMIC DNA]</scope>
    <source>
        <strain evidence="3">ATCC 14538 / DSM 43046 / CBS 188.64 / JCM 3121 / NBRC 102363 / NCIMB 12654 / NRRL B-3342 / UNCC 431</strain>
    </source>
</reference>
<evidence type="ECO:0000313" key="2">
    <source>
        <dbReference type="EMBL" id="BAL87780.1"/>
    </source>
</evidence>
<protein>
    <submittedName>
        <fullName evidence="2">Uncharacterized protein</fullName>
    </submittedName>
</protein>
<dbReference type="AlphaFoldDB" id="I0H443"/>
<evidence type="ECO:0000256" key="1">
    <source>
        <dbReference type="SAM" id="MobiDB-lite"/>
    </source>
</evidence>
<dbReference type="PATRIC" id="fig|512565.3.peg.2558"/>
<dbReference type="Proteomes" id="UP000007882">
    <property type="component" value="Chromosome"/>
</dbReference>
<feature type="region of interest" description="Disordered" evidence="1">
    <location>
        <begin position="1"/>
        <end position="50"/>
    </location>
</feature>
<proteinExistence type="predicted"/>
<feature type="compositionally biased region" description="Acidic residues" evidence="1">
    <location>
        <begin position="29"/>
        <end position="50"/>
    </location>
</feature>
<organism evidence="2 3">
    <name type="scientific">Actinoplanes missouriensis (strain ATCC 14538 / DSM 43046 / CBS 188.64 / JCM 3121 / NBRC 102363 / NCIMB 12654 / NRRL B-3342 / UNCC 431)</name>
    <dbReference type="NCBI Taxonomy" id="512565"/>
    <lineage>
        <taxon>Bacteria</taxon>
        <taxon>Bacillati</taxon>
        <taxon>Actinomycetota</taxon>
        <taxon>Actinomycetes</taxon>
        <taxon>Micromonosporales</taxon>
        <taxon>Micromonosporaceae</taxon>
        <taxon>Actinoplanes</taxon>
    </lineage>
</organism>
<sequence length="50" mass="5489">MSEQQWTPIEETPEVAAAVRDESTVPELASEDAADESPEFVEPAEDSDPR</sequence>
<name>I0H443_ACTM4</name>